<feature type="domain" description="CAAX prenyl protease 2/Lysostaphin resistance protein A-like" evidence="3">
    <location>
        <begin position="112"/>
        <end position="197"/>
    </location>
</feature>
<dbReference type="STRING" id="328396.RU93_GL000811"/>
<feature type="transmembrane region" description="Helical" evidence="2">
    <location>
        <begin position="7"/>
        <end position="23"/>
    </location>
</feature>
<dbReference type="RefSeq" id="WP_071875512.1">
    <property type="nucleotide sequence ID" value="NZ_JBHSHF010000004.1"/>
</dbReference>
<reference evidence="4 5" key="1">
    <citation type="submission" date="2014-12" db="EMBL/GenBank/DDBJ databases">
        <title>Draft genome sequences of 29 type strains of Enterococci.</title>
        <authorList>
            <person name="Zhong Z."/>
            <person name="Sun Z."/>
            <person name="Liu W."/>
            <person name="Zhang W."/>
            <person name="Zhang H."/>
        </authorList>
    </citation>
    <scope>NUCLEOTIDE SEQUENCE [LARGE SCALE GENOMIC DNA]</scope>
    <source>
        <strain evidence="4 5">DSM 17690</strain>
    </source>
</reference>
<dbReference type="GO" id="GO:0004175">
    <property type="term" value="F:endopeptidase activity"/>
    <property type="evidence" value="ECO:0007669"/>
    <property type="project" value="UniProtKB-ARBA"/>
</dbReference>
<comment type="caution">
    <text evidence="4">The sequence shown here is derived from an EMBL/GenBank/DDBJ whole genome shotgun (WGS) entry which is preliminary data.</text>
</comment>
<keyword evidence="2" id="KW-1133">Transmembrane helix</keyword>
<feature type="transmembrane region" description="Helical" evidence="2">
    <location>
        <begin position="165"/>
        <end position="186"/>
    </location>
</feature>
<keyword evidence="2" id="KW-0812">Transmembrane</keyword>
<dbReference type="AlphaFoldDB" id="A0A1L8QP82"/>
<sequence>MSEKKYTTLTLLTYFIAFLAPAFGPTLEIRIILTILTYLIGSIVMIRLYKKTSQPLSFEANPMSRGRIITLGIIGIFLAILLQNVMITIELYFGGQVDSANTQGILELIFQNPLMILAVMIGGPIMEEFVFRRAIMGMVTRRSNLWLGVLVSAVLFALMHQDGHWLLYSALGAFFSLQYIITGSIWTSVITHVGMNTLVILANVIVEVYNLPVQ</sequence>
<feature type="transmembrane region" description="Helical" evidence="2">
    <location>
        <begin position="29"/>
        <end position="49"/>
    </location>
</feature>
<dbReference type="GO" id="GO:0080120">
    <property type="term" value="P:CAAX-box protein maturation"/>
    <property type="evidence" value="ECO:0007669"/>
    <property type="project" value="UniProtKB-ARBA"/>
</dbReference>
<comment type="similarity">
    <text evidence="1">Belongs to the UPF0177 family.</text>
</comment>
<dbReference type="OrthoDB" id="2194912at2"/>
<dbReference type="Pfam" id="PF02517">
    <property type="entry name" value="Rce1-like"/>
    <property type="match status" value="1"/>
</dbReference>
<proteinExistence type="inferred from homology"/>
<gene>
    <name evidence="4" type="ORF">RU93_GL000811</name>
</gene>
<organism evidence="4 5">
    <name type="scientific">Enterococcus aquimarinus</name>
    <dbReference type="NCBI Taxonomy" id="328396"/>
    <lineage>
        <taxon>Bacteria</taxon>
        <taxon>Bacillati</taxon>
        <taxon>Bacillota</taxon>
        <taxon>Bacilli</taxon>
        <taxon>Lactobacillales</taxon>
        <taxon>Enterococcaceae</taxon>
        <taxon>Enterococcus</taxon>
    </lineage>
</organism>
<dbReference type="InterPro" id="IPR052710">
    <property type="entry name" value="CAAX_protease"/>
</dbReference>
<evidence type="ECO:0000256" key="2">
    <source>
        <dbReference type="SAM" id="Phobius"/>
    </source>
</evidence>
<accession>A0A1L8QP82</accession>
<feature type="transmembrane region" description="Helical" evidence="2">
    <location>
        <begin position="143"/>
        <end position="159"/>
    </location>
</feature>
<evidence type="ECO:0000313" key="5">
    <source>
        <dbReference type="Proteomes" id="UP000182149"/>
    </source>
</evidence>
<evidence type="ECO:0000259" key="3">
    <source>
        <dbReference type="Pfam" id="PF02517"/>
    </source>
</evidence>
<evidence type="ECO:0000313" key="4">
    <source>
        <dbReference type="EMBL" id="OJG09325.1"/>
    </source>
</evidence>
<dbReference type="PANTHER" id="PTHR36435:SF6">
    <property type="entry name" value="ABORTIVE INFECTION PROTEIN"/>
    <property type="match status" value="1"/>
</dbReference>
<evidence type="ECO:0000256" key="1">
    <source>
        <dbReference type="ARBA" id="ARBA00009067"/>
    </source>
</evidence>
<dbReference type="Proteomes" id="UP000182149">
    <property type="component" value="Unassembled WGS sequence"/>
</dbReference>
<keyword evidence="2" id="KW-0472">Membrane</keyword>
<name>A0A1L8QP82_9ENTE</name>
<keyword evidence="5" id="KW-1185">Reference proteome</keyword>
<dbReference type="PANTHER" id="PTHR36435">
    <property type="entry name" value="SLR1288 PROTEIN"/>
    <property type="match status" value="1"/>
</dbReference>
<feature type="transmembrane region" description="Helical" evidence="2">
    <location>
        <begin position="113"/>
        <end position="131"/>
    </location>
</feature>
<dbReference type="EMBL" id="JXKD01000017">
    <property type="protein sequence ID" value="OJG09325.1"/>
    <property type="molecule type" value="Genomic_DNA"/>
</dbReference>
<feature type="transmembrane region" description="Helical" evidence="2">
    <location>
        <begin position="69"/>
        <end position="93"/>
    </location>
</feature>
<dbReference type="InterPro" id="IPR003675">
    <property type="entry name" value="Rce1/LyrA-like_dom"/>
</dbReference>
<protein>
    <recommendedName>
        <fullName evidence="3">CAAX prenyl protease 2/Lysostaphin resistance protein A-like domain-containing protein</fullName>
    </recommendedName>
</protein>